<dbReference type="EMBL" id="JYIV01000019">
    <property type="protein sequence ID" value="KJL24761.1"/>
    <property type="molecule type" value="Genomic_DNA"/>
</dbReference>
<dbReference type="GO" id="GO:0008171">
    <property type="term" value="F:O-methyltransferase activity"/>
    <property type="evidence" value="ECO:0007669"/>
    <property type="project" value="InterPro"/>
</dbReference>
<feature type="domain" description="O-methyltransferase dimerisation" evidence="5">
    <location>
        <begin position="14"/>
        <end position="89"/>
    </location>
</feature>
<proteinExistence type="predicted"/>
<evidence type="ECO:0000256" key="3">
    <source>
        <dbReference type="ARBA" id="ARBA00022691"/>
    </source>
</evidence>
<evidence type="ECO:0000313" key="6">
    <source>
        <dbReference type="EMBL" id="KJL24761.1"/>
    </source>
</evidence>
<keyword evidence="3" id="KW-0949">S-adenosyl-L-methionine</keyword>
<organism evidence="6 7">
    <name type="scientific">Microbacterium oxydans</name>
    <dbReference type="NCBI Taxonomy" id="82380"/>
    <lineage>
        <taxon>Bacteria</taxon>
        <taxon>Bacillati</taxon>
        <taxon>Actinomycetota</taxon>
        <taxon>Actinomycetes</taxon>
        <taxon>Micrococcales</taxon>
        <taxon>Microbacteriaceae</taxon>
        <taxon>Microbacterium</taxon>
    </lineage>
</organism>
<dbReference type="Proteomes" id="UP000033725">
    <property type="component" value="Unassembled WGS sequence"/>
</dbReference>
<gene>
    <name evidence="6" type="ORF">RN51_00911</name>
</gene>
<evidence type="ECO:0000259" key="5">
    <source>
        <dbReference type="Pfam" id="PF08100"/>
    </source>
</evidence>
<protein>
    <submittedName>
        <fullName evidence="6">O-methyltransferase</fullName>
    </submittedName>
</protein>
<reference evidence="6 7" key="1">
    <citation type="submission" date="2015-02" db="EMBL/GenBank/DDBJ databases">
        <title>Draft genome sequences of ten Microbacterium spp. with emphasis on heavy metal contaminated environments.</title>
        <authorList>
            <person name="Corretto E."/>
        </authorList>
    </citation>
    <scope>NUCLEOTIDE SEQUENCE [LARGE SCALE GENOMIC DNA]</scope>
    <source>
        <strain evidence="6 7">BEL163</strain>
    </source>
</reference>
<evidence type="ECO:0000256" key="2">
    <source>
        <dbReference type="ARBA" id="ARBA00022679"/>
    </source>
</evidence>
<dbReference type="Pfam" id="PF00891">
    <property type="entry name" value="Methyltransf_2"/>
    <property type="match status" value="1"/>
</dbReference>
<dbReference type="InterPro" id="IPR036388">
    <property type="entry name" value="WH-like_DNA-bd_sf"/>
</dbReference>
<comment type="caution">
    <text evidence="6">The sequence shown here is derived from an EMBL/GenBank/DDBJ whole genome shotgun (WGS) entry which is preliminary data.</text>
</comment>
<dbReference type="InterPro" id="IPR016461">
    <property type="entry name" value="COMT-like"/>
</dbReference>
<evidence type="ECO:0000259" key="4">
    <source>
        <dbReference type="Pfam" id="PF00891"/>
    </source>
</evidence>
<name>A0A0F0KZP9_9MICO</name>
<evidence type="ECO:0000256" key="1">
    <source>
        <dbReference type="ARBA" id="ARBA00022603"/>
    </source>
</evidence>
<dbReference type="Gene3D" id="3.40.50.150">
    <property type="entry name" value="Vaccinia Virus protein VP39"/>
    <property type="match status" value="1"/>
</dbReference>
<dbReference type="PANTHER" id="PTHR43712:SF2">
    <property type="entry name" value="O-METHYLTRANSFERASE CICE"/>
    <property type="match status" value="1"/>
</dbReference>
<dbReference type="InterPro" id="IPR036390">
    <property type="entry name" value="WH_DNA-bd_sf"/>
</dbReference>
<keyword evidence="2 6" id="KW-0808">Transferase</keyword>
<dbReference type="PROSITE" id="PS51683">
    <property type="entry name" value="SAM_OMT_II"/>
    <property type="match status" value="1"/>
</dbReference>
<dbReference type="InterPro" id="IPR001077">
    <property type="entry name" value="COMT_C"/>
</dbReference>
<dbReference type="SUPFAM" id="SSF46785">
    <property type="entry name" value="Winged helix' DNA-binding domain"/>
    <property type="match status" value="1"/>
</dbReference>
<dbReference type="OrthoDB" id="582216at2"/>
<dbReference type="PATRIC" id="fig|82380.10.peg.914"/>
<accession>A0A0F0KZP9</accession>
<sequence length="329" mass="35094">MTDTPTADAARILDIATGYMASKQLFQASRIGLFAAIADGADTAAAIAERCAVSERIATLLADAMTAKGLLTRTGGRYALAEDAAAYLVGDEAAIDLAPFLTFLDEISYPHWLQFAHTVDTTEPGDLQMDDARWATFMAGVMTYNRLHAQEFGRHVDLDGATRALDFGGLSAEFALSVMADNPELHTTFLYAPGFEDGIADAVAAAGVQERATVEVGDTATTAPEGEYDAVFANHVIHRFSAEENAQIFRNLRAAAVDGATLTVLDFFLDEDAEQRGLDALHAGEYLVIDGTVVYPEAEVRGWLADAGWSVRDKVALPGSPRVLVATAV</sequence>
<evidence type="ECO:0000313" key="7">
    <source>
        <dbReference type="Proteomes" id="UP000033725"/>
    </source>
</evidence>
<dbReference type="RefSeq" id="WP_045262856.1">
    <property type="nucleotide sequence ID" value="NZ_JYIV01000019.1"/>
</dbReference>
<dbReference type="GO" id="GO:0046983">
    <property type="term" value="F:protein dimerization activity"/>
    <property type="evidence" value="ECO:0007669"/>
    <property type="project" value="InterPro"/>
</dbReference>
<dbReference type="Gene3D" id="1.10.10.10">
    <property type="entry name" value="Winged helix-like DNA-binding domain superfamily/Winged helix DNA-binding domain"/>
    <property type="match status" value="1"/>
</dbReference>
<feature type="domain" description="O-methyltransferase C-terminal" evidence="4">
    <location>
        <begin position="129"/>
        <end position="309"/>
    </location>
</feature>
<dbReference type="InterPro" id="IPR029063">
    <property type="entry name" value="SAM-dependent_MTases_sf"/>
</dbReference>
<keyword evidence="1 6" id="KW-0489">Methyltransferase</keyword>
<dbReference type="AlphaFoldDB" id="A0A0F0KZP9"/>
<dbReference type="PANTHER" id="PTHR43712">
    <property type="entry name" value="PUTATIVE (AFU_ORTHOLOGUE AFUA_4G14580)-RELATED"/>
    <property type="match status" value="1"/>
</dbReference>
<dbReference type="InterPro" id="IPR012967">
    <property type="entry name" value="COMT_dimerisation"/>
</dbReference>
<dbReference type="Pfam" id="PF08100">
    <property type="entry name" value="Dimerisation"/>
    <property type="match status" value="1"/>
</dbReference>
<dbReference type="SUPFAM" id="SSF53335">
    <property type="entry name" value="S-adenosyl-L-methionine-dependent methyltransferases"/>
    <property type="match status" value="1"/>
</dbReference>
<dbReference type="GO" id="GO:0032259">
    <property type="term" value="P:methylation"/>
    <property type="evidence" value="ECO:0007669"/>
    <property type="project" value="UniProtKB-KW"/>
</dbReference>